<feature type="domain" description="Response regulatory" evidence="2">
    <location>
        <begin position="3"/>
        <end position="116"/>
    </location>
</feature>
<evidence type="ECO:0000259" key="3">
    <source>
        <dbReference type="PROSITE" id="PS50930"/>
    </source>
</evidence>
<dbReference type="Pfam" id="PF04397">
    <property type="entry name" value="LytTR"/>
    <property type="match status" value="1"/>
</dbReference>
<feature type="modified residue" description="4-aspartylphosphate" evidence="1">
    <location>
        <position position="55"/>
    </location>
</feature>
<gene>
    <name evidence="4" type="ORF">FHS68_001565</name>
</gene>
<keyword evidence="5" id="KW-1185">Reference proteome</keyword>
<protein>
    <submittedName>
        <fullName evidence="4">Two-component system LytT family response regulator</fullName>
    </submittedName>
</protein>
<name>A0ABX0UL91_9BACT</name>
<keyword evidence="1" id="KW-0597">Phosphoprotein</keyword>
<dbReference type="InterPro" id="IPR011006">
    <property type="entry name" value="CheY-like_superfamily"/>
</dbReference>
<sequence length="249" mass="29392">MIKVLIVDDEPRARQVLHHQISKLAPRLMEIKHASSVDEAQHILRYFKAEIVFLDVEMPDKNGFELLLTSKKISFETIFITAFNHYAIQAIRFSALDYLLKPVDPDELAAAFNQFMFRHDSRKQSKMQYENLARYLSRKDNSDLRLAVPSSEGLFFFNVKDIIRLEADRNYTIIHQRARRPFTSSKTLKHFQKTLDQFKFMRTHKSHLVNLDHVIRISSNHDFLVMSDGTMIEVSRRKKEEAHLRLNLY</sequence>
<reference evidence="4 5" key="1">
    <citation type="submission" date="2020-03" db="EMBL/GenBank/DDBJ databases">
        <title>Genomic Encyclopedia of Type Strains, Phase IV (KMG-IV): sequencing the most valuable type-strain genomes for metagenomic binning, comparative biology and taxonomic classification.</title>
        <authorList>
            <person name="Goeker M."/>
        </authorList>
    </citation>
    <scope>NUCLEOTIDE SEQUENCE [LARGE SCALE GENOMIC DNA]</scope>
    <source>
        <strain evidence="4 5">DSM 102865</strain>
    </source>
</reference>
<dbReference type="PROSITE" id="PS50110">
    <property type="entry name" value="RESPONSE_REGULATORY"/>
    <property type="match status" value="1"/>
</dbReference>
<dbReference type="InterPro" id="IPR046947">
    <property type="entry name" value="LytR-like"/>
</dbReference>
<dbReference type="Proteomes" id="UP001179181">
    <property type="component" value="Unassembled WGS sequence"/>
</dbReference>
<proteinExistence type="predicted"/>
<dbReference type="SMART" id="SM00448">
    <property type="entry name" value="REC"/>
    <property type="match status" value="1"/>
</dbReference>
<dbReference type="InterPro" id="IPR001789">
    <property type="entry name" value="Sig_transdc_resp-reg_receiver"/>
</dbReference>
<dbReference type="SUPFAM" id="SSF52172">
    <property type="entry name" value="CheY-like"/>
    <property type="match status" value="1"/>
</dbReference>
<dbReference type="Gene3D" id="3.40.50.2300">
    <property type="match status" value="1"/>
</dbReference>
<evidence type="ECO:0000313" key="4">
    <source>
        <dbReference type="EMBL" id="NIJ52395.1"/>
    </source>
</evidence>
<evidence type="ECO:0000256" key="1">
    <source>
        <dbReference type="PROSITE-ProRule" id="PRU00169"/>
    </source>
</evidence>
<dbReference type="PANTHER" id="PTHR37299">
    <property type="entry name" value="TRANSCRIPTIONAL REGULATOR-RELATED"/>
    <property type="match status" value="1"/>
</dbReference>
<dbReference type="PANTHER" id="PTHR37299:SF1">
    <property type="entry name" value="STAGE 0 SPORULATION PROTEIN A HOMOLOG"/>
    <property type="match status" value="1"/>
</dbReference>
<dbReference type="Pfam" id="PF00072">
    <property type="entry name" value="Response_reg"/>
    <property type="match status" value="1"/>
</dbReference>
<dbReference type="SMART" id="SM00850">
    <property type="entry name" value="LytTR"/>
    <property type="match status" value="1"/>
</dbReference>
<comment type="caution">
    <text evidence="4">The sequence shown here is derived from an EMBL/GenBank/DDBJ whole genome shotgun (WGS) entry which is preliminary data.</text>
</comment>
<evidence type="ECO:0000313" key="5">
    <source>
        <dbReference type="Proteomes" id="UP001179181"/>
    </source>
</evidence>
<dbReference type="RefSeq" id="WP_167268831.1">
    <property type="nucleotide sequence ID" value="NZ_JAASQJ010000002.1"/>
</dbReference>
<dbReference type="PROSITE" id="PS50930">
    <property type="entry name" value="HTH_LYTTR"/>
    <property type="match status" value="1"/>
</dbReference>
<accession>A0ABX0UL91</accession>
<dbReference type="EMBL" id="JAASQJ010000002">
    <property type="protein sequence ID" value="NIJ52395.1"/>
    <property type="molecule type" value="Genomic_DNA"/>
</dbReference>
<evidence type="ECO:0000259" key="2">
    <source>
        <dbReference type="PROSITE" id="PS50110"/>
    </source>
</evidence>
<dbReference type="Gene3D" id="2.40.50.1020">
    <property type="entry name" value="LytTr DNA-binding domain"/>
    <property type="match status" value="1"/>
</dbReference>
<dbReference type="InterPro" id="IPR007492">
    <property type="entry name" value="LytTR_DNA-bd_dom"/>
</dbReference>
<organism evidence="4 5">
    <name type="scientific">Dyadobacter arcticus</name>
    <dbReference type="NCBI Taxonomy" id="1078754"/>
    <lineage>
        <taxon>Bacteria</taxon>
        <taxon>Pseudomonadati</taxon>
        <taxon>Bacteroidota</taxon>
        <taxon>Cytophagia</taxon>
        <taxon>Cytophagales</taxon>
        <taxon>Spirosomataceae</taxon>
        <taxon>Dyadobacter</taxon>
    </lineage>
</organism>
<feature type="domain" description="HTH LytTR-type" evidence="3">
    <location>
        <begin position="146"/>
        <end position="248"/>
    </location>
</feature>